<sequence length="436" mass="45330">MRGRARLAALCGLIATIPGVLAGFDPVASNNIAIYWGQNSINRAQGGQQRLATYCSNTSVNIIPLAFLTTIKNPTSVNFANAGDNCTTFSGTQLLRCPEIEQDILACQALNKSILLSLGGATYTEGGFASPSEATTWAATLWSMFGPPPPPPSNTTTTTTTTTTTNNSTTNSTATAAAPLRPFGAASVDGFDMDFEAPSANMAAFVSALRGHMDAAAATQTSGGEKTRKFLLSAAPQCPFPDAAMREMLEGVGFDFVSVQFYNNYCGAPGFVSGPGGPGNFNFGTWDEWARNGSVNKGVKVLVGLPGSTTAAGSGYVSGEQLKAVVQYARGFESFGGVMVWDMSQVYGNPGFLDSVVSALGGQLPGTTSTSTTASSTPSSTMMPTRTPTTTTSGTPPTGTLVPHWGQCGGREFLGSTQCEPPYTCVFVGDWWSHCA</sequence>
<dbReference type="Pfam" id="PF00704">
    <property type="entry name" value="Glyco_hydro_18"/>
    <property type="match status" value="1"/>
</dbReference>
<dbReference type="SUPFAM" id="SSF57180">
    <property type="entry name" value="Cellulose-binding domain"/>
    <property type="match status" value="1"/>
</dbReference>
<dbReference type="SUPFAM" id="SSF51445">
    <property type="entry name" value="(Trans)glycosidases"/>
    <property type="match status" value="1"/>
</dbReference>
<keyword evidence="7 13" id="KW-0378">Hydrolase</keyword>
<evidence type="ECO:0000259" key="17">
    <source>
        <dbReference type="PROSITE" id="PS51910"/>
    </source>
</evidence>
<dbReference type="CDD" id="cd02877">
    <property type="entry name" value="GH18_hevamine_XipI_class_III"/>
    <property type="match status" value="1"/>
</dbReference>
<dbReference type="EMBL" id="MU854321">
    <property type="protein sequence ID" value="KAK4044130.1"/>
    <property type="molecule type" value="Genomic_DNA"/>
</dbReference>
<reference evidence="19" key="1">
    <citation type="journal article" date="2023" name="Mol. Phylogenet. Evol.">
        <title>Genome-scale phylogeny and comparative genomics of the fungal order Sordariales.</title>
        <authorList>
            <person name="Hensen N."/>
            <person name="Bonometti L."/>
            <person name="Westerberg I."/>
            <person name="Brannstrom I.O."/>
            <person name="Guillou S."/>
            <person name="Cros-Aarteil S."/>
            <person name="Calhoun S."/>
            <person name="Haridas S."/>
            <person name="Kuo A."/>
            <person name="Mondo S."/>
            <person name="Pangilinan J."/>
            <person name="Riley R."/>
            <person name="LaButti K."/>
            <person name="Andreopoulos B."/>
            <person name="Lipzen A."/>
            <person name="Chen C."/>
            <person name="Yan M."/>
            <person name="Daum C."/>
            <person name="Ng V."/>
            <person name="Clum A."/>
            <person name="Steindorff A."/>
            <person name="Ohm R.A."/>
            <person name="Martin F."/>
            <person name="Silar P."/>
            <person name="Natvig D.O."/>
            <person name="Lalanne C."/>
            <person name="Gautier V."/>
            <person name="Ament-Velasquez S.L."/>
            <person name="Kruys A."/>
            <person name="Hutchinson M.I."/>
            <person name="Powell A.J."/>
            <person name="Barry K."/>
            <person name="Miller A.N."/>
            <person name="Grigoriev I.V."/>
            <person name="Debuchy R."/>
            <person name="Gladieux P."/>
            <person name="Hiltunen Thoren M."/>
            <person name="Johannesson H."/>
        </authorList>
    </citation>
    <scope>NUCLEOTIDE SEQUENCE [LARGE SCALE GENOMIC DNA]</scope>
    <source>
        <strain evidence="19">CBS 284.82</strain>
    </source>
</reference>
<evidence type="ECO:0000256" key="12">
    <source>
        <dbReference type="ARBA" id="ARBA00025727"/>
    </source>
</evidence>
<dbReference type="EC" id="3.2.1.14" evidence="3"/>
<feature type="region of interest" description="Disordered" evidence="14">
    <location>
        <begin position="364"/>
        <end position="399"/>
    </location>
</feature>
<evidence type="ECO:0000256" key="15">
    <source>
        <dbReference type="SAM" id="SignalP"/>
    </source>
</evidence>
<dbReference type="Pfam" id="PF00734">
    <property type="entry name" value="CBM_1"/>
    <property type="match status" value="1"/>
</dbReference>
<dbReference type="InterPro" id="IPR035971">
    <property type="entry name" value="CBD_sf"/>
</dbReference>
<dbReference type="InterPro" id="IPR001223">
    <property type="entry name" value="Glyco_hydro18_cat"/>
</dbReference>
<dbReference type="Gene3D" id="3.20.20.80">
    <property type="entry name" value="Glycosidases"/>
    <property type="match status" value="1"/>
</dbReference>
<dbReference type="GO" id="GO:0005576">
    <property type="term" value="C:extracellular region"/>
    <property type="evidence" value="ECO:0007669"/>
    <property type="project" value="UniProtKB-SubCell"/>
</dbReference>
<evidence type="ECO:0000313" key="18">
    <source>
        <dbReference type="EMBL" id="KAK4044130.1"/>
    </source>
</evidence>
<dbReference type="PANTHER" id="PTHR45708:SF49">
    <property type="entry name" value="ENDOCHITINASE"/>
    <property type="match status" value="1"/>
</dbReference>
<feature type="chain" id="PRO_5042855451" description="chitinase" evidence="15">
    <location>
        <begin position="23"/>
        <end position="436"/>
    </location>
</feature>
<keyword evidence="4" id="KW-0964">Secreted</keyword>
<dbReference type="Proteomes" id="UP001303115">
    <property type="component" value="Unassembled WGS sequence"/>
</dbReference>
<evidence type="ECO:0000256" key="14">
    <source>
        <dbReference type="SAM" id="MobiDB-lite"/>
    </source>
</evidence>
<comment type="subcellular location">
    <subcellularLocation>
        <location evidence="2">Secreted</location>
    </subcellularLocation>
</comment>
<evidence type="ECO:0000256" key="6">
    <source>
        <dbReference type="ARBA" id="ARBA00022729"/>
    </source>
</evidence>
<keyword evidence="8" id="KW-0146">Chitin degradation</keyword>
<dbReference type="InterPro" id="IPR000254">
    <property type="entry name" value="CBD"/>
</dbReference>
<gene>
    <name evidence="18" type="ORF">C8A01DRAFT_43056</name>
</gene>
<dbReference type="InterPro" id="IPR050542">
    <property type="entry name" value="Glycosyl_Hydrlase18_Chitinase"/>
</dbReference>
<feature type="region of interest" description="Disordered" evidence="14">
    <location>
        <begin position="146"/>
        <end position="174"/>
    </location>
</feature>
<comment type="similarity">
    <text evidence="12">Belongs to the glycosyl hydrolase 18 family. Chitinase class III subfamily.</text>
</comment>
<feature type="domain" description="GH18" evidence="17">
    <location>
        <begin position="30"/>
        <end position="363"/>
    </location>
</feature>
<dbReference type="InterPro" id="IPR017853">
    <property type="entry name" value="GH"/>
</dbReference>
<evidence type="ECO:0000256" key="1">
    <source>
        <dbReference type="ARBA" id="ARBA00000822"/>
    </source>
</evidence>
<evidence type="ECO:0000256" key="4">
    <source>
        <dbReference type="ARBA" id="ARBA00022525"/>
    </source>
</evidence>
<evidence type="ECO:0000256" key="10">
    <source>
        <dbReference type="ARBA" id="ARBA00023295"/>
    </source>
</evidence>
<dbReference type="PANTHER" id="PTHR45708">
    <property type="entry name" value="ENDOCHITINASE"/>
    <property type="match status" value="1"/>
</dbReference>
<dbReference type="PROSITE" id="PS01095">
    <property type="entry name" value="GH18_1"/>
    <property type="match status" value="1"/>
</dbReference>
<keyword evidence="19" id="KW-1185">Reference proteome</keyword>
<keyword evidence="9" id="KW-0119">Carbohydrate metabolism</keyword>
<evidence type="ECO:0000256" key="3">
    <source>
        <dbReference type="ARBA" id="ARBA00012729"/>
    </source>
</evidence>
<dbReference type="GO" id="GO:0008843">
    <property type="term" value="F:endochitinase activity"/>
    <property type="evidence" value="ECO:0007669"/>
    <property type="project" value="UniProtKB-EC"/>
</dbReference>
<dbReference type="GO" id="GO:0008061">
    <property type="term" value="F:chitin binding"/>
    <property type="evidence" value="ECO:0007669"/>
    <property type="project" value="UniProtKB-KW"/>
</dbReference>
<keyword evidence="6 15" id="KW-0732">Signal</keyword>
<dbReference type="GO" id="GO:0030248">
    <property type="term" value="F:cellulose binding"/>
    <property type="evidence" value="ECO:0007669"/>
    <property type="project" value="InterPro"/>
</dbReference>
<dbReference type="PROSITE" id="PS51910">
    <property type="entry name" value="GH18_2"/>
    <property type="match status" value="1"/>
</dbReference>
<evidence type="ECO:0000256" key="9">
    <source>
        <dbReference type="ARBA" id="ARBA00023277"/>
    </source>
</evidence>
<comment type="catalytic activity">
    <reaction evidence="1">
        <text>Random endo-hydrolysis of N-acetyl-beta-D-glucosaminide (1-&gt;4)-beta-linkages in chitin and chitodextrins.</text>
        <dbReference type="EC" id="3.2.1.14"/>
    </reaction>
</comment>
<dbReference type="InterPro" id="IPR045321">
    <property type="entry name" value="Cts1-like"/>
</dbReference>
<comment type="caution">
    <text evidence="18">The sequence shown here is derived from an EMBL/GenBank/DDBJ whole genome shotgun (WGS) entry which is preliminary data.</text>
</comment>
<evidence type="ECO:0000256" key="7">
    <source>
        <dbReference type="ARBA" id="ARBA00022801"/>
    </source>
</evidence>
<feature type="compositionally biased region" description="Low complexity" evidence="14">
    <location>
        <begin position="365"/>
        <end position="399"/>
    </location>
</feature>
<proteinExistence type="inferred from homology"/>
<feature type="domain" description="CBM1" evidence="16">
    <location>
        <begin position="400"/>
        <end position="436"/>
    </location>
</feature>
<protein>
    <recommendedName>
        <fullName evidence="3">chitinase</fullName>
        <ecNumber evidence="3">3.2.1.14</ecNumber>
    </recommendedName>
</protein>
<evidence type="ECO:0000256" key="11">
    <source>
        <dbReference type="ARBA" id="ARBA00023326"/>
    </source>
</evidence>
<dbReference type="SMART" id="SM00236">
    <property type="entry name" value="fCBD"/>
    <property type="match status" value="1"/>
</dbReference>
<keyword evidence="5" id="KW-0147">Chitin-binding</keyword>
<dbReference type="InterPro" id="IPR001579">
    <property type="entry name" value="Glyco_hydro_18_chit_AS"/>
</dbReference>
<keyword evidence="10 13" id="KW-0326">Glycosidase</keyword>
<evidence type="ECO:0000259" key="16">
    <source>
        <dbReference type="PROSITE" id="PS51164"/>
    </source>
</evidence>
<dbReference type="PROSITE" id="PS51164">
    <property type="entry name" value="CBM1_2"/>
    <property type="match status" value="1"/>
</dbReference>
<accession>A0AAN6PQ30</accession>
<feature type="compositionally biased region" description="Low complexity" evidence="14">
    <location>
        <begin position="154"/>
        <end position="174"/>
    </location>
</feature>
<dbReference type="GO" id="GO:0006032">
    <property type="term" value="P:chitin catabolic process"/>
    <property type="evidence" value="ECO:0007669"/>
    <property type="project" value="UniProtKB-KW"/>
</dbReference>
<name>A0AAN6PQ30_9PEZI</name>
<evidence type="ECO:0000256" key="5">
    <source>
        <dbReference type="ARBA" id="ARBA00022669"/>
    </source>
</evidence>
<keyword evidence="11" id="KW-0624">Polysaccharide degradation</keyword>
<organism evidence="18 19">
    <name type="scientific">Parachaetomium inaequale</name>
    <dbReference type="NCBI Taxonomy" id="2588326"/>
    <lineage>
        <taxon>Eukaryota</taxon>
        <taxon>Fungi</taxon>
        <taxon>Dikarya</taxon>
        <taxon>Ascomycota</taxon>
        <taxon>Pezizomycotina</taxon>
        <taxon>Sordariomycetes</taxon>
        <taxon>Sordariomycetidae</taxon>
        <taxon>Sordariales</taxon>
        <taxon>Chaetomiaceae</taxon>
        <taxon>Parachaetomium</taxon>
    </lineage>
</organism>
<evidence type="ECO:0000256" key="2">
    <source>
        <dbReference type="ARBA" id="ARBA00004613"/>
    </source>
</evidence>
<evidence type="ECO:0000313" key="19">
    <source>
        <dbReference type="Proteomes" id="UP001303115"/>
    </source>
</evidence>
<evidence type="ECO:0000256" key="8">
    <source>
        <dbReference type="ARBA" id="ARBA00023024"/>
    </source>
</evidence>
<feature type="signal peptide" evidence="15">
    <location>
        <begin position="1"/>
        <end position="22"/>
    </location>
</feature>
<dbReference type="GO" id="GO:0000272">
    <property type="term" value="P:polysaccharide catabolic process"/>
    <property type="evidence" value="ECO:0007669"/>
    <property type="project" value="UniProtKB-KW"/>
</dbReference>
<dbReference type="AlphaFoldDB" id="A0AAN6PQ30"/>
<evidence type="ECO:0000256" key="13">
    <source>
        <dbReference type="RuleBase" id="RU000489"/>
    </source>
</evidence>